<dbReference type="EMBL" id="JASHIF010000002">
    <property type="protein sequence ID" value="MDI9857654.1"/>
    <property type="molecule type" value="Genomic_DNA"/>
</dbReference>
<comment type="catalytic activity">
    <reaction evidence="1">
        <text>Hydrolysis of terminal non-reducing alpha-L-rhamnose residues in alpha-L-rhamnosides.</text>
        <dbReference type="EC" id="3.2.1.40"/>
    </reaction>
</comment>
<dbReference type="InterPro" id="IPR013783">
    <property type="entry name" value="Ig-like_fold"/>
</dbReference>
<dbReference type="GO" id="GO:0016787">
    <property type="term" value="F:hydrolase activity"/>
    <property type="evidence" value="ECO:0007669"/>
    <property type="project" value="UniProtKB-KW"/>
</dbReference>
<comment type="caution">
    <text evidence="9">The sequence shown here is derived from an EMBL/GenBank/DDBJ whole genome shotgun (WGS) entry which is preliminary data.</text>
</comment>
<evidence type="ECO:0000256" key="3">
    <source>
        <dbReference type="ARBA" id="ARBA00022801"/>
    </source>
</evidence>
<feature type="domain" description="Alpha-L-rhamnosidase concanavalin-like" evidence="5">
    <location>
        <begin position="339"/>
        <end position="437"/>
    </location>
</feature>
<dbReference type="SUPFAM" id="SSF48208">
    <property type="entry name" value="Six-hairpin glycosidases"/>
    <property type="match status" value="1"/>
</dbReference>
<dbReference type="InterPro" id="IPR035396">
    <property type="entry name" value="Bac_rhamnosid6H"/>
</dbReference>
<evidence type="ECO:0000313" key="10">
    <source>
        <dbReference type="Proteomes" id="UP001236507"/>
    </source>
</evidence>
<dbReference type="Gene3D" id="1.50.10.10">
    <property type="match status" value="1"/>
</dbReference>
<evidence type="ECO:0000256" key="4">
    <source>
        <dbReference type="SAM" id="SignalP"/>
    </source>
</evidence>
<dbReference type="EC" id="3.2.1.40" evidence="2"/>
<dbReference type="Proteomes" id="UP001236507">
    <property type="component" value="Unassembled WGS sequence"/>
</dbReference>
<dbReference type="PIRSF" id="PIRSF010631">
    <property type="entry name" value="A-rhamnsds"/>
    <property type="match status" value="1"/>
</dbReference>
<evidence type="ECO:0000259" key="8">
    <source>
        <dbReference type="Pfam" id="PF17390"/>
    </source>
</evidence>
<name>A0ABT6Y280_9BACT</name>
<dbReference type="Pfam" id="PF25788">
    <property type="entry name" value="Ig_Rha78A_N"/>
    <property type="match status" value="1"/>
</dbReference>
<accession>A0ABT6Y280</accession>
<evidence type="ECO:0000259" key="6">
    <source>
        <dbReference type="Pfam" id="PF08531"/>
    </source>
</evidence>
<evidence type="ECO:0000256" key="1">
    <source>
        <dbReference type="ARBA" id="ARBA00001445"/>
    </source>
</evidence>
<keyword evidence="3 9" id="KW-0378">Hydrolase</keyword>
<keyword evidence="10" id="KW-1185">Reference proteome</keyword>
<dbReference type="Pfam" id="PF05592">
    <property type="entry name" value="Bac_rhamnosid"/>
    <property type="match status" value="1"/>
</dbReference>
<feature type="domain" description="Alpha-L-rhamnosidase C-terminal" evidence="8">
    <location>
        <begin position="799"/>
        <end position="869"/>
    </location>
</feature>
<feature type="signal peptide" evidence="4">
    <location>
        <begin position="1"/>
        <end position="20"/>
    </location>
</feature>
<dbReference type="PANTHER" id="PTHR33307">
    <property type="entry name" value="ALPHA-RHAMNOSIDASE (EUROFUNG)"/>
    <property type="match status" value="1"/>
</dbReference>
<dbReference type="InterPro" id="IPR016007">
    <property type="entry name" value="Alpha_rhamnosid"/>
</dbReference>
<keyword evidence="4" id="KW-0732">Signal</keyword>
<evidence type="ECO:0000259" key="7">
    <source>
        <dbReference type="Pfam" id="PF17389"/>
    </source>
</evidence>
<dbReference type="Gene3D" id="2.60.120.260">
    <property type="entry name" value="Galactose-binding domain-like"/>
    <property type="match status" value="2"/>
</dbReference>
<dbReference type="InterPro" id="IPR035398">
    <property type="entry name" value="Bac_rhamnosid_C"/>
</dbReference>
<feature type="domain" description="Bacterial alpha-L-rhamnosidase N-terminal" evidence="6">
    <location>
        <begin position="159"/>
        <end position="329"/>
    </location>
</feature>
<evidence type="ECO:0000256" key="2">
    <source>
        <dbReference type="ARBA" id="ARBA00012652"/>
    </source>
</evidence>
<dbReference type="Pfam" id="PF17390">
    <property type="entry name" value="Bac_rhamnosid_C"/>
    <property type="match status" value="1"/>
</dbReference>
<evidence type="ECO:0000313" key="9">
    <source>
        <dbReference type="EMBL" id="MDI9857654.1"/>
    </source>
</evidence>
<dbReference type="Gene3D" id="2.60.40.10">
    <property type="entry name" value="Immunoglobulins"/>
    <property type="match status" value="1"/>
</dbReference>
<protein>
    <recommendedName>
        <fullName evidence="2">alpha-L-rhamnosidase</fullName>
        <ecNumber evidence="2">3.2.1.40</ecNumber>
    </recommendedName>
</protein>
<dbReference type="Pfam" id="PF08531">
    <property type="entry name" value="Bac_rhamnosid_N"/>
    <property type="match status" value="1"/>
</dbReference>
<sequence length="899" mass="101227">MKYSLPTFLFASMLSFSSWAQLSVQNLTVENLSIPIGIDKAQPRFSWQLKSDKKNVKQTAYEISVRSGKKLVWSTGKISSENSLRIPYGGANLASDSKYTWQVKVWDNQAKAPALATANFQTALLRHDEWKAQWINSGIEGDSVNGIVPHLRKTFEVKKPISSATVFVTSRGLYEASLNGKRVGDAFLTPGWTSYNKHLQYQTYDVTKQLSTGKNAVGVTLGSGWYRTKLAWENHKNLYGKETALLFQLHITYADGSEDWIVSDNSWKSTPSHILFSEIYDGERQDLRKESKGWDLANFDDSKWQNVKIASFATDYLNASVNEPIKKHETFKPIKVLTSPKGETILDFGQNVVGWVKFNISGKAGQMIKLYHVEMLDKHGVPYFENLRSAKAQAHYVLSGEPNQTIEPHFTFFGFRYVKVEGLEGKINPEDFTAVTLYSDMKPLGSFECSNPMVNQLQKNIQWGQKGNFLDVPTDCPQRDERLGWTGDAEVFSRTAAYNFNVNQFFAKWLKDVSADQEPDGAIPFVIPNVLGKVTGAAGWSDAGIIIPYNMYVVYGDKQILQDQYASMKAYLTHVRGLAKNDLWNMGFQFADWLSYRVDDSKSTIGQKSAVTDVYLVAQCFYAYNIELMIKVAKVLQKNEEVADYEALLQRVKKAFQQEFMTASGRLISETQTAYILALQFDMLPESLRQNAVNRLVENIKSYDYHLTTGFLGTPFLNPVLTRYGQNDVAYKLLLQDTYPSWLYPIKSHGATTIWERWDSMKPDSTFQDPGMTSFNHYAYGAVGDWMYRTIAGIDTKEADGAGYKASIIKPELGGGLTFAKGSYLTPYGKIASNWKIEGDILALEVEVPANTESTVYFPTSDISSIKSNGVALTDLKQEGKWISKTFGSGKYAFTMKIK</sequence>
<dbReference type="InterPro" id="IPR008902">
    <property type="entry name" value="Rhamnosid_concanavalin"/>
</dbReference>
<dbReference type="Gene3D" id="2.60.420.10">
    <property type="entry name" value="Maltose phosphorylase, domain 3"/>
    <property type="match status" value="1"/>
</dbReference>
<feature type="domain" description="Alpha-L-rhamnosidase six-hairpin glycosidase" evidence="7">
    <location>
        <begin position="444"/>
        <end position="791"/>
    </location>
</feature>
<dbReference type="InterPro" id="IPR013737">
    <property type="entry name" value="Bac_rhamnosid_N"/>
</dbReference>
<gene>
    <name evidence="9" type="ORF">QM524_00405</name>
</gene>
<dbReference type="PANTHER" id="PTHR33307:SF6">
    <property type="entry name" value="ALPHA-RHAMNOSIDASE (EUROFUNG)-RELATED"/>
    <property type="match status" value="1"/>
</dbReference>
<organism evidence="9 10">
    <name type="scientific">Flectobacillus roseus</name>
    <dbReference type="NCBI Taxonomy" id="502259"/>
    <lineage>
        <taxon>Bacteria</taxon>
        <taxon>Pseudomonadati</taxon>
        <taxon>Bacteroidota</taxon>
        <taxon>Cytophagia</taxon>
        <taxon>Cytophagales</taxon>
        <taxon>Flectobacillaceae</taxon>
        <taxon>Flectobacillus</taxon>
    </lineage>
</organism>
<dbReference type="Pfam" id="PF17389">
    <property type="entry name" value="Bac_rhamnosid6H"/>
    <property type="match status" value="1"/>
</dbReference>
<dbReference type="InterPro" id="IPR008928">
    <property type="entry name" value="6-hairpin_glycosidase_sf"/>
</dbReference>
<dbReference type="InterPro" id="IPR012341">
    <property type="entry name" value="6hp_glycosidase-like_sf"/>
</dbReference>
<evidence type="ECO:0000259" key="5">
    <source>
        <dbReference type="Pfam" id="PF05592"/>
    </source>
</evidence>
<feature type="chain" id="PRO_5045210841" description="alpha-L-rhamnosidase" evidence="4">
    <location>
        <begin position="21"/>
        <end position="899"/>
    </location>
</feature>
<reference evidence="9 10" key="1">
    <citation type="submission" date="2023-05" db="EMBL/GenBank/DDBJ databases">
        <title>Novel species of genus Flectobacillus isolated from stream in China.</title>
        <authorList>
            <person name="Lu H."/>
        </authorList>
    </citation>
    <scope>NUCLEOTIDE SEQUENCE [LARGE SCALE GENOMIC DNA]</scope>
    <source>
        <strain evidence="9 10">KCTC 42575</strain>
    </source>
</reference>
<proteinExistence type="predicted"/>
<dbReference type="RefSeq" id="WP_283342989.1">
    <property type="nucleotide sequence ID" value="NZ_JASHIF010000002.1"/>
</dbReference>